<dbReference type="Proteomes" id="UP000295418">
    <property type="component" value="Unassembled WGS sequence"/>
</dbReference>
<dbReference type="Gene3D" id="3.40.630.30">
    <property type="match status" value="1"/>
</dbReference>
<sequence length="186" mass="21380">MSQMPEPFIAQELETGRMIIRKINQGDLHDMFDYCSDSRMTQYVTWQTHTNLEETLSFIQLVENLYLNGEVAPLGIEDKQTGKLIGTCGFVNWNMNHARAEVGYAIASPYWGRGYMTEAVQALIQFGFDRQLVRIEARCHPDNIGSSRVMEKCGMTYEGILHKHLFAKGKYEDVKMYAVINEELLK</sequence>
<reference evidence="2 3" key="1">
    <citation type="submission" date="2019-03" db="EMBL/GenBank/DDBJ databases">
        <authorList>
            <person name="Kim M.K.M."/>
        </authorList>
    </citation>
    <scope>NUCLEOTIDE SEQUENCE [LARGE SCALE GENOMIC DNA]</scope>
    <source>
        <strain evidence="2 3">18JY21-1</strain>
    </source>
</reference>
<dbReference type="GO" id="GO:0005737">
    <property type="term" value="C:cytoplasm"/>
    <property type="evidence" value="ECO:0007669"/>
    <property type="project" value="TreeGrafter"/>
</dbReference>
<proteinExistence type="predicted"/>
<gene>
    <name evidence="2" type="ORF">E0485_03260</name>
</gene>
<dbReference type="OrthoDB" id="9785602at2"/>
<dbReference type="CDD" id="cd04301">
    <property type="entry name" value="NAT_SF"/>
    <property type="match status" value="1"/>
</dbReference>
<dbReference type="InterPro" id="IPR051531">
    <property type="entry name" value="N-acetyltransferase"/>
</dbReference>
<evidence type="ECO:0000259" key="1">
    <source>
        <dbReference type="PROSITE" id="PS51186"/>
    </source>
</evidence>
<dbReference type="EMBL" id="SKFG01000002">
    <property type="protein sequence ID" value="TCZ79900.1"/>
    <property type="molecule type" value="Genomic_DNA"/>
</dbReference>
<dbReference type="PANTHER" id="PTHR43792:SF9">
    <property type="entry name" value="RIBOSOMAL-PROTEIN-ALANINE ACETYLTRANSFERASE"/>
    <property type="match status" value="1"/>
</dbReference>
<dbReference type="SUPFAM" id="SSF55729">
    <property type="entry name" value="Acyl-CoA N-acyltransferases (Nat)"/>
    <property type="match status" value="1"/>
</dbReference>
<dbReference type="GO" id="GO:0008999">
    <property type="term" value="F:protein-N-terminal-alanine acetyltransferase activity"/>
    <property type="evidence" value="ECO:0007669"/>
    <property type="project" value="TreeGrafter"/>
</dbReference>
<dbReference type="Pfam" id="PF13302">
    <property type="entry name" value="Acetyltransf_3"/>
    <property type="match status" value="1"/>
</dbReference>
<dbReference type="InterPro" id="IPR016181">
    <property type="entry name" value="Acyl_CoA_acyltransferase"/>
</dbReference>
<keyword evidence="2" id="KW-0808">Transferase</keyword>
<feature type="domain" description="N-acetyltransferase" evidence="1">
    <location>
        <begin position="18"/>
        <end position="178"/>
    </location>
</feature>
<protein>
    <submittedName>
        <fullName evidence="2">N-acetyltransferase</fullName>
    </submittedName>
</protein>
<name>A0A4R4EKR2_9BACL</name>
<dbReference type="AlphaFoldDB" id="A0A4R4EKR2"/>
<evidence type="ECO:0000313" key="3">
    <source>
        <dbReference type="Proteomes" id="UP000295418"/>
    </source>
</evidence>
<accession>A0A4R4EKR2</accession>
<dbReference type="PANTHER" id="PTHR43792">
    <property type="entry name" value="GNAT FAMILY, PUTATIVE (AFU_ORTHOLOGUE AFUA_3G00765)-RELATED-RELATED"/>
    <property type="match status" value="1"/>
</dbReference>
<dbReference type="PROSITE" id="PS51186">
    <property type="entry name" value="GNAT"/>
    <property type="match status" value="1"/>
</dbReference>
<dbReference type="InterPro" id="IPR000182">
    <property type="entry name" value="GNAT_dom"/>
</dbReference>
<organism evidence="2 3">
    <name type="scientific">Paenibacillus albiflavus</name>
    <dbReference type="NCBI Taxonomy" id="2545760"/>
    <lineage>
        <taxon>Bacteria</taxon>
        <taxon>Bacillati</taxon>
        <taxon>Bacillota</taxon>
        <taxon>Bacilli</taxon>
        <taxon>Bacillales</taxon>
        <taxon>Paenibacillaceae</taxon>
        <taxon>Paenibacillus</taxon>
    </lineage>
</organism>
<keyword evidence="3" id="KW-1185">Reference proteome</keyword>
<comment type="caution">
    <text evidence="2">The sequence shown here is derived from an EMBL/GenBank/DDBJ whole genome shotgun (WGS) entry which is preliminary data.</text>
</comment>
<evidence type="ECO:0000313" key="2">
    <source>
        <dbReference type="EMBL" id="TCZ79900.1"/>
    </source>
</evidence>